<feature type="region of interest" description="Disordered" evidence="1">
    <location>
        <begin position="72"/>
        <end position="110"/>
    </location>
</feature>
<feature type="compositionally biased region" description="Basic and acidic residues" evidence="1">
    <location>
        <begin position="83"/>
        <end position="99"/>
    </location>
</feature>
<dbReference type="RefSeq" id="WP_341470315.1">
    <property type="nucleotide sequence ID" value="NZ_CP128400.1"/>
</dbReference>
<evidence type="ECO:0000313" key="2">
    <source>
        <dbReference type="EMBL" id="NWJ48478.1"/>
    </source>
</evidence>
<evidence type="ECO:0000313" key="4">
    <source>
        <dbReference type="Proteomes" id="UP000521676"/>
    </source>
</evidence>
<feature type="region of interest" description="Disordered" evidence="1">
    <location>
        <begin position="116"/>
        <end position="135"/>
    </location>
</feature>
<evidence type="ECO:0000256" key="1">
    <source>
        <dbReference type="SAM" id="MobiDB-lite"/>
    </source>
</evidence>
<keyword evidence="5" id="KW-1185">Reference proteome</keyword>
<dbReference type="EMBL" id="CP128400">
    <property type="protein sequence ID" value="WJW68411.1"/>
    <property type="molecule type" value="Genomic_DNA"/>
</dbReference>
<dbReference type="EMBL" id="JACATZ010000003">
    <property type="protein sequence ID" value="NWJ48478.1"/>
    <property type="molecule type" value="Genomic_DNA"/>
</dbReference>
<accession>A0A8T7M8J0</accession>
<evidence type="ECO:0000313" key="5">
    <source>
        <dbReference type="Proteomes" id="UP001431572"/>
    </source>
</evidence>
<dbReference type="Gene3D" id="2.60.40.790">
    <property type="match status" value="1"/>
</dbReference>
<feature type="region of interest" description="Disordered" evidence="1">
    <location>
        <begin position="1"/>
        <end position="42"/>
    </location>
</feature>
<protein>
    <submittedName>
        <fullName evidence="2">Hsp20/alpha crystallin family protein</fullName>
    </submittedName>
</protein>
<feature type="compositionally biased region" description="Basic and acidic residues" evidence="1">
    <location>
        <begin position="1"/>
        <end position="25"/>
    </location>
</feature>
<dbReference type="Proteomes" id="UP000521676">
    <property type="component" value="Unassembled WGS sequence"/>
</dbReference>
<name>A0A8T7M8J0_9CHLR</name>
<evidence type="ECO:0000313" key="3">
    <source>
        <dbReference type="EMBL" id="WJW68411.1"/>
    </source>
</evidence>
<sequence>MDEKTDEKQKVDEKKPAAERREPPRRPQPPIKPGEIGERLNSLWNGGFFKGLNNLVEYLDELADQAERMGARFTDPDAGDESSPPRRSNDRISHFEASGRARSSNFKPNVYNRNVANQRNAPARPAAPDPAPVSTTREPMVDIFEEDGGIIVLVAEMPGANEQTIKVEIVGDIVSLSAAGQNYRYEKECLLPAPVQSEPENRRYRNGVLEMRLKRA</sequence>
<dbReference type="Proteomes" id="UP001431572">
    <property type="component" value="Chromosome 2"/>
</dbReference>
<dbReference type="SUPFAM" id="SSF49764">
    <property type="entry name" value="HSP20-like chaperones"/>
    <property type="match status" value="1"/>
</dbReference>
<dbReference type="CDD" id="cd06464">
    <property type="entry name" value="ACD_sHsps-like"/>
    <property type="match status" value="1"/>
</dbReference>
<dbReference type="InterPro" id="IPR008978">
    <property type="entry name" value="HSP20-like_chaperone"/>
</dbReference>
<reference evidence="3" key="2">
    <citation type="journal article" date="2024" name="Nature">
        <title>Anoxygenic phototroph of the Chloroflexota uses a type I reaction centre.</title>
        <authorList>
            <person name="Tsuji J.M."/>
            <person name="Shaw N.A."/>
            <person name="Nagashima S."/>
            <person name="Venkiteswaran J.J."/>
            <person name="Schiff S.L."/>
            <person name="Watanabe T."/>
            <person name="Fukui M."/>
            <person name="Hanada S."/>
            <person name="Tank M."/>
            <person name="Neufeld J.D."/>
        </authorList>
    </citation>
    <scope>NUCLEOTIDE SEQUENCE</scope>
    <source>
        <strain evidence="3">L227-S17</strain>
    </source>
</reference>
<reference evidence="2 4" key="1">
    <citation type="submission" date="2020-06" db="EMBL/GenBank/DDBJ databases">
        <title>Anoxygenic phototrophic Chloroflexota member uses a Type I reaction center.</title>
        <authorList>
            <person name="Tsuji J.M."/>
            <person name="Shaw N.A."/>
            <person name="Nagashima S."/>
            <person name="Venkiteswaran J."/>
            <person name="Schiff S.L."/>
            <person name="Hanada S."/>
            <person name="Tank M."/>
            <person name="Neufeld J.D."/>
        </authorList>
    </citation>
    <scope>NUCLEOTIDE SEQUENCE [LARGE SCALE GENOMIC DNA]</scope>
    <source>
        <strain evidence="2">L227-S17</strain>
    </source>
</reference>
<dbReference type="AlphaFoldDB" id="A0A8T7M8J0"/>
<gene>
    <name evidence="2" type="ORF">HXX08_21690</name>
    <name evidence="3" type="ORF">OZ401_004022</name>
</gene>
<proteinExistence type="predicted"/>
<organism evidence="2 4">
    <name type="scientific">Candidatus Chlorohelix allophototropha</name>
    <dbReference type="NCBI Taxonomy" id="3003348"/>
    <lineage>
        <taxon>Bacteria</taxon>
        <taxon>Bacillati</taxon>
        <taxon>Chloroflexota</taxon>
        <taxon>Chloroflexia</taxon>
        <taxon>Candidatus Chloroheliales</taxon>
        <taxon>Candidatus Chloroheliaceae</taxon>
        <taxon>Candidatus Chlorohelix</taxon>
    </lineage>
</organism>